<feature type="site" description="Critical for catalysis" evidence="16">
    <location>
        <position position="201"/>
    </location>
</feature>
<dbReference type="GO" id="GO:0006097">
    <property type="term" value="P:glyoxylate cycle"/>
    <property type="evidence" value="ECO:0007669"/>
    <property type="project" value="UniProtKB-KW"/>
</dbReference>
<feature type="binding site" evidence="13">
    <location>
        <position position="93"/>
    </location>
    <ligand>
        <name>D-threo-isocitrate</name>
        <dbReference type="ChEBI" id="CHEBI:15562"/>
    </ligand>
</feature>
<evidence type="ECO:0000256" key="4">
    <source>
        <dbReference type="ARBA" id="ARBA00013013"/>
    </source>
</evidence>
<dbReference type="PROSITE" id="PS00470">
    <property type="entry name" value="IDH_IMDH"/>
    <property type="match status" value="1"/>
</dbReference>
<evidence type="ECO:0000256" key="14">
    <source>
        <dbReference type="PIRSR" id="PIRSR604439-2"/>
    </source>
</evidence>
<feature type="binding site" evidence="13">
    <location>
        <position position="87"/>
    </location>
    <ligand>
        <name>D-threo-isocitrate</name>
        <dbReference type="ChEBI" id="CHEBI:15562"/>
    </ligand>
</feature>
<keyword evidence="9 14" id="KW-0521">NADP</keyword>
<evidence type="ECO:0000256" key="12">
    <source>
        <dbReference type="ARBA" id="ARBA00023554"/>
    </source>
</evidence>
<comment type="similarity">
    <text evidence="2">Belongs to the isocitrate and isopropylmalate dehydrogenases family.</text>
</comment>
<feature type="domain" description="Isopropylmalate dehydrogenase-like" evidence="18">
    <location>
        <begin position="4"/>
        <end position="379"/>
    </location>
</feature>
<accession>K6GUJ5</accession>
<dbReference type="SMART" id="SM01329">
    <property type="entry name" value="Iso_dh"/>
    <property type="match status" value="1"/>
</dbReference>
<feature type="modified residue" description="Phosphoserine" evidence="17">
    <location>
        <position position="87"/>
    </location>
</feature>
<evidence type="ECO:0000256" key="2">
    <source>
        <dbReference type="ARBA" id="ARBA00007769"/>
    </source>
</evidence>
<protein>
    <recommendedName>
        <fullName evidence="4">isocitrate dehydrogenase (NADP(+))</fullName>
        <ecNumber evidence="4">1.1.1.42</ecNumber>
    </recommendedName>
</protein>
<dbReference type="InterPro" id="IPR004439">
    <property type="entry name" value="Isocitrate_DH_NADP_dimer_prok"/>
</dbReference>
<feature type="binding site" evidence="14">
    <location>
        <position position="319"/>
    </location>
    <ligand>
        <name>NADP(+)</name>
        <dbReference type="ChEBI" id="CHEBI:58349"/>
    </ligand>
</feature>
<dbReference type="SUPFAM" id="SSF53659">
    <property type="entry name" value="Isocitrate/Isopropylmalate dehydrogenase-like"/>
    <property type="match status" value="1"/>
</dbReference>
<evidence type="ECO:0000259" key="18">
    <source>
        <dbReference type="SMART" id="SM01329"/>
    </source>
</evidence>
<evidence type="ECO:0000256" key="10">
    <source>
        <dbReference type="ARBA" id="ARBA00023002"/>
    </source>
</evidence>
<keyword evidence="8 15" id="KW-0460">Magnesium</keyword>
<dbReference type="GO" id="GO:0051287">
    <property type="term" value="F:NAD binding"/>
    <property type="evidence" value="ECO:0007669"/>
    <property type="project" value="InterPro"/>
</dbReference>
<comment type="catalytic activity">
    <reaction evidence="12">
        <text>D-threo-isocitrate + NADP(+) = 2-oxoglutarate + CO2 + NADPH</text>
        <dbReference type="Rhea" id="RHEA:19629"/>
        <dbReference type="ChEBI" id="CHEBI:15562"/>
        <dbReference type="ChEBI" id="CHEBI:16526"/>
        <dbReference type="ChEBI" id="CHEBI:16810"/>
        <dbReference type="ChEBI" id="CHEBI:57783"/>
        <dbReference type="ChEBI" id="CHEBI:58349"/>
        <dbReference type="EC" id="1.1.1.42"/>
    </reaction>
</comment>
<comment type="cofactor">
    <cofactor evidence="15">
        <name>Mg(2+)</name>
        <dbReference type="ChEBI" id="CHEBI:18420"/>
    </cofactor>
    <cofactor evidence="15">
        <name>Mn(2+)</name>
        <dbReference type="ChEBI" id="CHEBI:29035"/>
    </cofactor>
    <text evidence="15">Binds 1 Mg(2+) or Mn(2+) ion per subunit.</text>
</comment>
<evidence type="ECO:0000256" key="5">
    <source>
        <dbReference type="ARBA" id="ARBA00022435"/>
    </source>
</evidence>
<dbReference type="NCBIfam" id="NF005425">
    <property type="entry name" value="PRK07006.1"/>
    <property type="match status" value="1"/>
</dbReference>
<dbReference type="GO" id="GO:0004450">
    <property type="term" value="F:isocitrate dehydrogenase (NADP+) activity"/>
    <property type="evidence" value="ECO:0007669"/>
    <property type="project" value="UniProtKB-EC"/>
</dbReference>
<dbReference type="InterPro" id="IPR024084">
    <property type="entry name" value="IsoPropMal-DH-like_dom"/>
</dbReference>
<dbReference type="EMBL" id="ALAO01000061">
    <property type="protein sequence ID" value="EKO40586.1"/>
    <property type="molecule type" value="Genomic_DNA"/>
</dbReference>
<keyword evidence="7" id="KW-0479">Metal-binding</keyword>
<keyword evidence="11 15" id="KW-0464">Manganese</keyword>
<feature type="site" description="Critical for catalysis" evidence="16">
    <location>
        <position position="134"/>
    </location>
</feature>
<reference evidence="19 20" key="1">
    <citation type="submission" date="2012-07" db="EMBL/GenBank/DDBJ databases">
        <title>Draft genome sequence of Desulfovibrio magneticus str. Maddingley MBC34 obtained from a metagenomic sequence of a methanogenic enrichment isolated from coal-seam formation water in Victoria, Australia.</title>
        <authorList>
            <person name="Greenfield P."/>
            <person name="Hendry P."/>
            <person name="Li D."/>
            <person name="Rosewarne C.P."/>
            <person name="Tran-Dinh N."/>
            <person name="Elbourne L.D.H."/>
            <person name="Paulsen I.T."/>
            <person name="Midgley D.J."/>
        </authorList>
    </citation>
    <scope>NUCLEOTIDE SEQUENCE [LARGE SCALE GENOMIC DNA]</scope>
    <source>
        <strain evidence="20">Maddingley MBC34</strain>
    </source>
</reference>
<evidence type="ECO:0000256" key="16">
    <source>
        <dbReference type="PIRSR" id="PIRSR604439-4"/>
    </source>
</evidence>
<dbReference type="GO" id="GO:0006099">
    <property type="term" value="P:tricarboxylic acid cycle"/>
    <property type="evidence" value="ECO:0007669"/>
    <property type="project" value="UniProtKB-KW"/>
</dbReference>
<evidence type="ECO:0000256" key="6">
    <source>
        <dbReference type="ARBA" id="ARBA00022532"/>
    </source>
</evidence>
<evidence type="ECO:0000256" key="1">
    <source>
        <dbReference type="ARBA" id="ARBA00001936"/>
    </source>
</evidence>
<evidence type="ECO:0000256" key="9">
    <source>
        <dbReference type="ARBA" id="ARBA00022857"/>
    </source>
</evidence>
<evidence type="ECO:0000256" key="11">
    <source>
        <dbReference type="ARBA" id="ARBA00023211"/>
    </source>
</evidence>
<feature type="modified residue" description="N6-succinyllysine" evidence="17">
    <location>
        <position position="74"/>
    </location>
</feature>
<evidence type="ECO:0000256" key="7">
    <source>
        <dbReference type="ARBA" id="ARBA00022723"/>
    </source>
</evidence>
<dbReference type="EC" id="1.1.1.42" evidence="4"/>
<dbReference type="PANTHER" id="PTHR43504">
    <property type="entry name" value="ISOCITRATE DEHYDROGENASE [NADP]"/>
    <property type="match status" value="1"/>
</dbReference>
<keyword evidence="10" id="KW-0560">Oxidoreductase</keyword>
<dbReference type="Proteomes" id="UP000006272">
    <property type="component" value="Unassembled WGS sequence"/>
</dbReference>
<evidence type="ECO:0000256" key="3">
    <source>
        <dbReference type="ARBA" id="ARBA00011738"/>
    </source>
</evidence>
<evidence type="ECO:0000256" key="15">
    <source>
        <dbReference type="PIRSR" id="PIRSR604439-3"/>
    </source>
</evidence>
<keyword evidence="6" id="KW-0816">Tricarboxylic acid cycle</keyword>
<evidence type="ECO:0000256" key="8">
    <source>
        <dbReference type="ARBA" id="ARBA00022842"/>
    </source>
</evidence>
<dbReference type="Gene3D" id="3.40.718.10">
    <property type="entry name" value="Isopropylmalate Dehydrogenase"/>
    <property type="match status" value="1"/>
</dbReference>
<dbReference type="PANTHER" id="PTHR43504:SF1">
    <property type="entry name" value="ISOCITRATE DEHYDROGENASE [NADP]"/>
    <property type="match status" value="1"/>
</dbReference>
<name>K6GUJ5_9BACT</name>
<comment type="cofactor">
    <cofactor evidence="1">
        <name>Mn(2+)</name>
        <dbReference type="ChEBI" id="CHEBI:29035"/>
    </cofactor>
</comment>
<dbReference type="GO" id="GO:0000287">
    <property type="term" value="F:magnesium ion binding"/>
    <property type="evidence" value="ECO:0007669"/>
    <property type="project" value="InterPro"/>
</dbReference>
<evidence type="ECO:0000313" key="19">
    <source>
        <dbReference type="EMBL" id="EKO40586.1"/>
    </source>
</evidence>
<feature type="binding site" evidence="13">
    <location>
        <position position="103"/>
    </location>
    <ligand>
        <name>D-threo-isocitrate</name>
        <dbReference type="ChEBI" id="CHEBI:15562"/>
    </ligand>
</feature>
<comment type="subunit">
    <text evidence="3">Homodimer.</text>
</comment>
<dbReference type="InterPro" id="IPR019818">
    <property type="entry name" value="IsoCit/isopropylmalate_DH_CS"/>
</dbReference>
<evidence type="ECO:0000256" key="13">
    <source>
        <dbReference type="PIRSR" id="PIRSR604439-1"/>
    </source>
</evidence>
<evidence type="ECO:0000313" key="20">
    <source>
        <dbReference type="Proteomes" id="UP000006272"/>
    </source>
</evidence>
<dbReference type="PATRIC" id="fig|1206767.3.peg.636"/>
<comment type="caution">
    <text evidence="19">The sequence shown here is derived from an EMBL/GenBank/DDBJ whole genome shotgun (WGS) entry which is preliminary data.</text>
</comment>
<organism evidence="19 20">
    <name type="scientific">Solidesulfovibrio magneticus str. Maddingley MBC34</name>
    <dbReference type="NCBI Taxonomy" id="1206767"/>
    <lineage>
        <taxon>Bacteria</taxon>
        <taxon>Pseudomonadati</taxon>
        <taxon>Thermodesulfobacteriota</taxon>
        <taxon>Desulfovibrionia</taxon>
        <taxon>Desulfovibrionales</taxon>
        <taxon>Desulfovibrionaceae</taxon>
        <taxon>Solidesulfovibrio</taxon>
    </lineage>
</organism>
<feature type="modified residue" description="N6-acetyllysine" evidence="17">
    <location>
        <position position="116"/>
    </location>
</feature>
<keyword evidence="5" id="KW-0329">Glyoxylate bypass</keyword>
<dbReference type="Pfam" id="PF00180">
    <property type="entry name" value="Iso_dh"/>
    <property type="match status" value="1"/>
</dbReference>
<gene>
    <name evidence="19" type="ORF">B193_0673</name>
</gene>
<feature type="binding site" evidence="15">
    <location>
        <position position="274"/>
    </location>
    <ligand>
        <name>Mg(2+)</name>
        <dbReference type="ChEBI" id="CHEBI:18420"/>
    </ligand>
</feature>
<sequence>MEKTVFWIEGDGIGPDVWKAGRPVLDAAVDKAYGGARKLVWKELLAGEKAFKEVGEYLPQATVEALTTAELAFKGPLGTPVGGGFRSLNVTLRQVLDLYACIRPIRYFKGIESPVKRPDLVDMIIFRENTEDVYAGIEYATGTPEAKRLIAFLRDELGAKVDETAGIGIKPITPAGSKRLVRKAIQHAVDHKKPSVTLVHKGNIMKYTEGAFRAFGYEVAAQEFAEQCMTEQDAAAGGSKPIVVKDRIADNMFQVALMRPQDYSVIATTNLNGDYISDALAAQVGGLGLAPGVNMSEKLAFFEPTHGTAPGIAGKDKANPGSLILSGAMLLEHVGWHEAAKLIHDSMDKTISEKKVTVDLADQIPGATTIGCAAFGELLAKNL</sequence>
<evidence type="ECO:0000256" key="17">
    <source>
        <dbReference type="PIRSR" id="PIRSR604439-5"/>
    </source>
</evidence>
<dbReference type="AlphaFoldDB" id="K6GUJ5"/>
<proteinExistence type="inferred from homology"/>
<feature type="binding site" evidence="13">
    <location>
        <position position="127"/>
    </location>
    <ligand>
        <name>D-threo-isocitrate</name>
        <dbReference type="ChEBI" id="CHEBI:15562"/>
    </ligand>
</feature>
<feature type="binding site" evidence="13">
    <location>
        <position position="89"/>
    </location>
    <ligand>
        <name>D-threo-isocitrate</name>
        <dbReference type="ChEBI" id="CHEBI:15562"/>
    </ligand>
</feature>